<reference evidence="1 2" key="1">
    <citation type="journal article" date="2018" name="Nat. Ecol. Evol.">
        <title>Pezizomycetes genomes reveal the molecular basis of ectomycorrhizal truffle lifestyle.</title>
        <authorList>
            <person name="Murat C."/>
            <person name="Payen T."/>
            <person name="Noel B."/>
            <person name="Kuo A."/>
            <person name="Morin E."/>
            <person name="Chen J."/>
            <person name="Kohler A."/>
            <person name="Krizsan K."/>
            <person name="Balestrini R."/>
            <person name="Da Silva C."/>
            <person name="Montanini B."/>
            <person name="Hainaut M."/>
            <person name="Levati E."/>
            <person name="Barry K.W."/>
            <person name="Belfiori B."/>
            <person name="Cichocki N."/>
            <person name="Clum A."/>
            <person name="Dockter R.B."/>
            <person name="Fauchery L."/>
            <person name="Guy J."/>
            <person name="Iotti M."/>
            <person name="Le Tacon F."/>
            <person name="Lindquist E.A."/>
            <person name="Lipzen A."/>
            <person name="Malagnac F."/>
            <person name="Mello A."/>
            <person name="Molinier V."/>
            <person name="Miyauchi S."/>
            <person name="Poulain J."/>
            <person name="Riccioni C."/>
            <person name="Rubini A."/>
            <person name="Sitrit Y."/>
            <person name="Splivallo R."/>
            <person name="Traeger S."/>
            <person name="Wang M."/>
            <person name="Zifcakova L."/>
            <person name="Wipf D."/>
            <person name="Zambonelli A."/>
            <person name="Paolocci F."/>
            <person name="Nowrousian M."/>
            <person name="Ottonello S."/>
            <person name="Baldrian P."/>
            <person name="Spatafora J.W."/>
            <person name="Henrissat B."/>
            <person name="Nagy L.G."/>
            <person name="Aury J.M."/>
            <person name="Wincker P."/>
            <person name="Grigoriev I.V."/>
            <person name="Bonfante P."/>
            <person name="Martin F.M."/>
        </authorList>
    </citation>
    <scope>NUCLEOTIDE SEQUENCE [LARGE SCALE GENOMIC DNA]</scope>
    <source>
        <strain evidence="1 2">ATCC MYA-4762</strain>
    </source>
</reference>
<keyword evidence="2" id="KW-1185">Reference proteome</keyword>
<dbReference type="AlphaFoldDB" id="A0A3N4LQ74"/>
<gene>
    <name evidence="1" type="ORF">L211DRAFT_784112</name>
</gene>
<evidence type="ECO:0000313" key="2">
    <source>
        <dbReference type="Proteomes" id="UP000267821"/>
    </source>
</evidence>
<evidence type="ECO:0008006" key="3">
    <source>
        <dbReference type="Google" id="ProtNLM"/>
    </source>
</evidence>
<accession>A0A3N4LQ74</accession>
<dbReference type="InParanoid" id="A0A3N4LQ74"/>
<sequence length="140" mass="15966">MQRTGRDTVQLFREKQIITEDGKYEEFVVIDGIQVIEERYILIIEAKRELLGTAMGQCLLAMKDMSDSNHGGVVYGFVTTGDSWRMLRYDTSEGSFLVTNKIEAVFDTMGREKERWMSSFSVIVDCLYALSNGEKDLVAE</sequence>
<proteinExistence type="predicted"/>
<organism evidence="1 2">
    <name type="scientific">Terfezia boudieri ATCC MYA-4762</name>
    <dbReference type="NCBI Taxonomy" id="1051890"/>
    <lineage>
        <taxon>Eukaryota</taxon>
        <taxon>Fungi</taxon>
        <taxon>Dikarya</taxon>
        <taxon>Ascomycota</taxon>
        <taxon>Pezizomycotina</taxon>
        <taxon>Pezizomycetes</taxon>
        <taxon>Pezizales</taxon>
        <taxon>Pezizaceae</taxon>
        <taxon>Terfezia</taxon>
    </lineage>
</organism>
<dbReference type="Proteomes" id="UP000267821">
    <property type="component" value="Unassembled WGS sequence"/>
</dbReference>
<name>A0A3N4LQ74_9PEZI</name>
<dbReference type="EMBL" id="ML121539">
    <property type="protein sequence ID" value="RPB24990.1"/>
    <property type="molecule type" value="Genomic_DNA"/>
</dbReference>
<protein>
    <recommendedName>
        <fullName evidence="3">Fungal-type protein kinase domain-containing protein</fullName>
    </recommendedName>
</protein>
<dbReference type="OrthoDB" id="5355583at2759"/>
<evidence type="ECO:0000313" key="1">
    <source>
        <dbReference type="EMBL" id="RPB24990.1"/>
    </source>
</evidence>